<comment type="caution">
    <text evidence="2">The sequence shown here is derived from an EMBL/GenBank/DDBJ whole genome shotgun (WGS) entry which is preliminary data.</text>
</comment>
<dbReference type="EMBL" id="AYKG01000010">
    <property type="protein sequence ID" value="ROO30766.1"/>
    <property type="molecule type" value="Genomic_DNA"/>
</dbReference>
<evidence type="ECO:0000313" key="3">
    <source>
        <dbReference type="Proteomes" id="UP000285310"/>
    </source>
</evidence>
<dbReference type="InterPro" id="IPR036291">
    <property type="entry name" value="NAD(P)-bd_dom_sf"/>
</dbReference>
<name>A0A423PYT7_9GAMM</name>
<organism evidence="2 3">
    <name type="scientific">Salinisphaera japonica YTM-1</name>
    <dbReference type="NCBI Taxonomy" id="1209778"/>
    <lineage>
        <taxon>Bacteria</taxon>
        <taxon>Pseudomonadati</taxon>
        <taxon>Pseudomonadota</taxon>
        <taxon>Gammaproteobacteria</taxon>
        <taxon>Salinisphaerales</taxon>
        <taxon>Salinisphaeraceae</taxon>
        <taxon>Salinisphaera</taxon>
    </lineage>
</organism>
<dbReference type="InParanoid" id="A0A423PYT7"/>
<dbReference type="InterPro" id="IPR005097">
    <property type="entry name" value="Sacchrp_dh_NADP-bd"/>
</dbReference>
<dbReference type="Gene3D" id="3.40.50.720">
    <property type="entry name" value="NAD(P)-binding Rossmann-like Domain"/>
    <property type="match status" value="1"/>
</dbReference>
<reference evidence="2 3" key="1">
    <citation type="submission" date="2013-10" db="EMBL/GenBank/DDBJ databases">
        <title>Salinisphaera japonica YTM-1 Genome Sequencing.</title>
        <authorList>
            <person name="Lai Q."/>
            <person name="Li C."/>
            <person name="Shao Z."/>
        </authorList>
    </citation>
    <scope>NUCLEOTIDE SEQUENCE [LARGE SCALE GENOMIC DNA]</scope>
    <source>
        <strain evidence="2 3">YTM-1</strain>
    </source>
</reference>
<keyword evidence="3" id="KW-1185">Reference proteome</keyword>
<dbReference type="Proteomes" id="UP000285310">
    <property type="component" value="Unassembled WGS sequence"/>
</dbReference>
<evidence type="ECO:0000259" key="1">
    <source>
        <dbReference type="Pfam" id="PF03435"/>
    </source>
</evidence>
<gene>
    <name evidence="2" type="ORF">SAJA_04570</name>
</gene>
<feature type="domain" description="Saccharopine dehydrogenase NADP binding" evidence="1">
    <location>
        <begin position="11"/>
        <end position="127"/>
    </location>
</feature>
<proteinExistence type="predicted"/>
<dbReference type="AlphaFoldDB" id="A0A423PYT7"/>
<dbReference type="Pfam" id="PF03435">
    <property type="entry name" value="Sacchrp_dh_NADP"/>
    <property type="match status" value="1"/>
</dbReference>
<evidence type="ECO:0000313" key="2">
    <source>
        <dbReference type="EMBL" id="ROO30766.1"/>
    </source>
</evidence>
<protein>
    <submittedName>
        <fullName evidence="2">Membrane protein</fullName>
    </submittedName>
</protein>
<sequence length="356" mass="37848">MSQAPTHDRLMIYGAYGYTGELIAREAVARGMAPVLAGRNEQKTGALAQELSVEARVFDLDKDAISGQLADIDVVIHCAGPFSATAPPMIAACLASQTHYLDITGEIEVFEHLFAQHEAAVAAGVVLCSGAGFDVVPTDCVAARLVEEMPEAQHLALGFDTRSGLSPGTAKTTVEGLAGGGKIRRDGRIETVKLAAQTRRIDFGDGEKAAMTIPWGDVATAYHSTGIPNISVFMPMSPKRITQVQRLNLIRPVLGFGPVQNFLKKRAGQVQGPDQSTREKRPTHVWGEATDANGGTCTARIKVANGYTVTRDASLALAQRLLEQAPAGGAYTPSRLAGWRFVESLPGSQPMTISRV</sequence>
<dbReference type="OrthoDB" id="4420885at2"/>
<accession>A0A423PYT7</accession>
<dbReference type="PANTHER" id="PTHR43781">
    <property type="entry name" value="SACCHAROPINE DEHYDROGENASE"/>
    <property type="match status" value="1"/>
</dbReference>
<dbReference type="PANTHER" id="PTHR43781:SF1">
    <property type="entry name" value="SACCHAROPINE DEHYDROGENASE"/>
    <property type="match status" value="1"/>
</dbReference>
<dbReference type="RefSeq" id="WP_123657459.1">
    <property type="nucleotide sequence ID" value="NZ_AYKG01000010.1"/>
</dbReference>
<dbReference type="SUPFAM" id="SSF51735">
    <property type="entry name" value="NAD(P)-binding Rossmann-fold domains"/>
    <property type="match status" value="1"/>
</dbReference>